<organism evidence="2 3">
    <name type="scientific">Caulobacter vibrioides (strain ATCC 19089 / CIP 103742 / CB 15)</name>
    <name type="common">Caulobacter crescentus</name>
    <dbReference type="NCBI Taxonomy" id="190650"/>
    <lineage>
        <taxon>Bacteria</taxon>
        <taxon>Pseudomonadati</taxon>
        <taxon>Pseudomonadota</taxon>
        <taxon>Alphaproteobacteria</taxon>
        <taxon>Caulobacterales</taxon>
        <taxon>Caulobacteraceae</taxon>
        <taxon>Caulobacter</taxon>
    </lineage>
</organism>
<dbReference type="AlphaFoldDB" id="Q9A4W1"/>
<dbReference type="PIR" id="C87585">
    <property type="entry name" value="C87585"/>
</dbReference>
<dbReference type="Proteomes" id="UP000001816">
    <property type="component" value="Chromosome"/>
</dbReference>
<dbReference type="BioCyc" id="CAULO:CC2714-MONOMER"/>
<dbReference type="HOGENOM" id="CLU_1297943_0_0_5"/>
<evidence type="ECO:0000313" key="3">
    <source>
        <dbReference type="Proteomes" id="UP000001816"/>
    </source>
</evidence>
<evidence type="ECO:0000256" key="1">
    <source>
        <dbReference type="SAM" id="MobiDB-lite"/>
    </source>
</evidence>
<dbReference type="EMBL" id="AE005673">
    <property type="protein sequence ID" value="AAK24679.1"/>
    <property type="molecule type" value="Genomic_DNA"/>
</dbReference>
<protein>
    <submittedName>
        <fullName evidence="2">Uncharacterized protein</fullName>
    </submittedName>
</protein>
<dbReference type="STRING" id="190650.CC_2714"/>
<proteinExistence type="predicted"/>
<gene>
    <name evidence="2" type="ordered locus">CC_2714</name>
</gene>
<dbReference type="KEGG" id="ccr:CC_2714"/>
<dbReference type="EnsemblBacteria" id="AAK24679">
    <property type="protein sequence ID" value="AAK24679"/>
    <property type="gene ID" value="CC_2714"/>
</dbReference>
<name>Q9A4W1_CAUVC</name>
<sequence length="212" mass="24054">MRRFRKAVPVSCTVRAGWRFGGRCAACRTLKIRPKRPALPRKPLTSARPQRRSLDPTPPGLKLSSRQCGPRPCPHRVTPSAWRWAPCGVVFVSASMRPAPHCPSTGSQQSYACRRRRCARRCHGWPAKTSSRNAARPTQGRNWMARPWLSSITCACCIWWRPWRRTPSGAPDIATGLRVRRSVSPPIWPSRAAIRPPHSQRCFWRSCSARMI</sequence>
<feature type="region of interest" description="Disordered" evidence="1">
    <location>
        <begin position="36"/>
        <end position="71"/>
    </location>
</feature>
<evidence type="ECO:0000313" key="2">
    <source>
        <dbReference type="EMBL" id="AAK24679.1"/>
    </source>
</evidence>
<keyword evidence="3" id="KW-1185">Reference proteome</keyword>
<reference evidence="2 3" key="1">
    <citation type="journal article" date="2001" name="Proc. Natl. Acad. Sci. U.S.A.">
        <title>Complete genome sequence of Caulobacter crescentus.</title>
        <authorList>
            <person name="Nierman W.C."/>
            <person name="Feldblyum T.V."/>
            <person name="Laub M.T."/>
            <person name="Paulsen I.T."/>
            <person name="Nelson K.E."/>
            <person name="Eisen J.A."/>
            <person name="Heidelberg J.F."/>
            <person name="Alley M.R."/>
            <person name="Ohta N."/>
            <person name="Maddock J.R."/>
            <person name="Potocka I."/>
            <person name="Nelson W.C."/>
            <person name="Newton A."/>
            <person name="Stephens C."/>
            <person name="Phadke N.D."/>
            <person name="Ely B."/>
            <person name="DeBoy R.T."/>
            <person name="Dodson R.J."/>
            <person name="Durkin A.S."/>
            <person name="Gwinn M.L."/>
            <person name="Haft D.H."/>
            <person name="Kolonay J.F."/>
            <person name="Smit J."/>
            <person name="Craven M.B."/>
            <person name="Khouri H."/>
            <person name="Shetty J."/>
            <person name="Berry K."/>
            <person name="Utterback T."/>
            <person name="Tran K."/>
            <person name="Wolf A."/>
            <person name="Vamathevan J."/>
            <person name="Ermolaeva M."/>
            <person name="White O."/>
            <person name="Salzberg S.L."/>
            <person name="Venter J.C."/>
            <person name="Shapiro L."/>
            <person name="Fraser C.M."/>
        </authorList>
    </citation>
    <scope>NUCLEOTIDE SEQUENCE [LARGE SCALE GENOMIC DNA]</scope>
    <source>
        <strain evidence="3">ATCC 19089 / CB15</strain>
    </source>
</reference>
<accession>Q9A4W1</accession>